<dbReference type="Proteomes" id="UP000298058">
    <property type="component" value="Unassembled WGS sequence"/>
</dbReference>
<accession>A0A4R9LZM1</accession>
<dbReference type="RefSeq" id="WP_135761668.1">
    <property type="nucleotide sequence ID" value="NZ_RQHW01000065.1"/>
</dbReference>
<evidence type="ECO:0000313" key="2">
    <source>
        <dbReference type="Proteomes" id="UP000298058"/>
    </source>
</evidence>
<sequence>MNEIPRKGRDFLDLLDTYKYMNDPIFWETMEPDGRWDFAQGWVHLHIPESEWRLRLAEKFPPLHSEGTNR</sequence>
<gene>
    <name evidence="1" type="ORF">EHS15_16390</name>
</gene>
<name>A0A4R9LZM1_9LEPT</name>
<protein>
    <submittedName>
        <fullName evidence="1">Uncharacterized protein</fullName>
    </submittedName>
</protein>
<reference evidence="1" key="1">
    <citation type="journal article" date="2019" name="PLoS Negl. Trop. Dis.">
        <title>Revisiting the worldwide diversity of Leptospira species in the environment.</title>
        <authorList>
            <person name="Vincent A.T."/>
            <person name="Schiettekatte O."/>
            <person name="Bourhy P."/>
            <person name="Veyrier F.J."/>
            <person name="Picardeau M."/>
        </authorList>
    </citation>
    <scope>NUCLEOTIDE SEQUENCE [LARGE SCALE GENOMIC DNA]</scope>
    <source>
        <strain evidence="1">201300427</strain>
    </source>
</reference>
<proteinExistence type="predicted"/>
<dbReference type="OrthoDB" id="333757at2"/>
<keyword evidence="2" id="KW-1185">Reference proteome</keyword>
<evidence type="ECO:0000313" key="1">
    <source>
        <dbReference type="EMBL" id="TGN17610.1"/>
    </source>
</evidence>
<dbReference type="EMBL" id="RQHW01000065">
    <property type="protein sequence ID" value="TGN17610.1"/>
    <property type="molecule type" value="Genomic_DNA"/>
</dbReference>
<dbReference type="AlphaFoldDB" id="A0A4R9LZM1"/>
<comment type="caution">
    <text evidence="1">The sequence shown here is derived from an EMBL/GenBank/DDBJ whole genome shotgun (WGS) entry which is preliminary data.</text>
</comment>
<organism evidence="1 2">
    <name type="scientific">Leptospira idonii</name>
    <dbReference type="NCBI Taxonomy" id="1193500"/>
    <lineage>
        <taxon>Bacteria</taxon>
        <taxon>Pseudomonadati</taxon>
        <taxon>Spirochaetota</taxon>
        <taxon>Spirochaetia</taxon>
        <taxon>Leptospirales</taxon>
        <taxon>Leptospiraceae</taxon>
        <taxon>Leptospira</taxon>
    </lineage>
</organism>